<comment type="function">
    <text evidence="1 10">Involved in cell fusion during mating by stabilizing the plasma membrane fusion event.</text>
</comment>
<accession>A0A165A3V4</accession>
<feature type="compositionally biased region" description="Polar residues" evidence="11">
    <location>
        <begin position="650"/>
        <end position="663"/>
    </location>
</feature>
<evidence type="ECO:0000256" key="8">
    <source>
        <dbReference type="ARBA" id="ARBA00023136"/>
    </source>
</evidence>
<protein>
    <recommendedName>
        <fullName evidence="10">Plasma membrane fusion protein PRM1</fullName>
    </recommendedName>
</protein>
<dbReference type="GO" id="GO:0043332">
    <property type="term" value="C:mating projection tip"/>
    <property type="evidence" value="ECO:0007669"/>
    <property type="project" value="UniProtKB-UniRule"/>
</dbReference>
<reference evidence="12 13" key="1">
    <citation type="journal article" date="2016" name="Fungal Biol.">
        <title>The genome of Xylona heveae provides a window into fungal endophytism.</title>
        <authorList>
            <person name="Gazis R."/>
            <person name="Kuo A."/>
            <person name="Riley R."/>
            <person name="LaButti K."/>
            <person name="Lipzen A."/>
            <person name="Lin J."/>
            <person name="Amirebrahimi M."/>
            <person name="Hesse C.N."/>
            <person name="Spatafora J.W."/>
            <person name="Henrissat B."/>
            <person name="Hainaut M."/>
            <person name="Grigoriev I.V."/>
            <person name="Hibbett D.S."/>
        </authorList>
    </citation>
    <scope>NUCLEOTIDE SEQUENCE [LARGE SCALE GENOMIC DNA]</scope>
    <source>
        <strain evidence="12 13">TC161</strain>
    </source>
</reference>
<dbReference type="InParanoid" id="A0A165A3V4"/>
<evidence type="ECO:0000256" key="11">
    <source>
        <dbReference type="SAM" id="MobiDB-lite"/>
    </source>
</evidence>
<comment type="similarity">
    <text evidence="3 10">Belongs to the PRM1 family.</text>
</comment>
<keyword evidence="4 10" id="KW-1003">Cell membrane</keyword>
<dbReference type="AlphaFoldDB" id="A0A165A3V4"/>
<evidence type="ECO:0000256" key="1">
    <source>
        <dbReference type="ARBA" id="ARBA00002512"/>
    </source>
</evidence>
<name>A0A165A3V4_XYLHT</name>
<comment type="subcellular location">
    <subcellularLocation>
        <location evidence="2 10">Cell membrane</location>
        <topology evidence="2 10">Multi-pass membrane protein</topology>
    </subcellularLocation>
</comment>
<keyword evidence="13" id="KW-1185">Reference proteome</keyword>
<feature type="region of interest" description="Disordered" evidence="11">
    <location>
        <begin position="650"/>
        <end position="675"/>
    </location>
</feature>
<dbReference type="EMBL" id="KV407464">
    <property type="protein sequence ID" value="KZF19912.1"/>
    <property type="molecule type" value="Genomic_DNA"/>
</dbReference>
<dbReference type="PANTHER" id="PTHR31030:SF1">
    <property type="entry name" value="PLASMA MEMBRANE FUSION PROTEIN PRM1"/>
    <property type="match status" value="1"/>
</dbReference>
<evidence type="ECO:0000256" key="5">
    <source>
        <dbReference type="ARBA" id="ARBA00022692"/>
    </source>
</evidence>
<evidence type="ECO:0000313" key="12">
    <source>
        <dbReference type="EMBL" id="KZF19912.1"/>
    </source>
</evidence>
<keyword evidence="8 10" id="KW-0472">Membrane</keyword>
<dbReference type="GeneID" id="28895166"/>
<dbReference type="OrthoDB" id="5356111at2759"/>
<feature type="transmembrane region" description="Helical" evidence="10">
    <location>
        <begin position="378"/>
        <end position="404"/>
    </location>
</feature>
<feature type="transmembrane region" description="Helical" evidence="10">
    <location>
        <begin position="306"/>
        <end position="324"/>
    </location>
</feature>
<dbReference type="InterPro" id="IPR026777">
    <property type="entry name" value="PRM1"/>
</dbReference>
<gene>
    <name evidence="12" type="ORF">L228DRAFT_214305</name>
</gene>
<sequence>MRNYNHYAAQDLPLPKPAPHTAPTLTPYLGLRARLSQVWINRWTILLLLVLARSLLAVRDLNNDIGSARREALSACTGVESMGSAMASMPHYMSQGVNEMAASGVEKAVHGLMSMLLLTITGVEELVVFYINYLVGTYECLITLAARGAVDVALTVVEDAGNALNKTLHALTNDINKGIDTFEDAYNDLKKHLSGVFSIPTLNISSSLDELNGVQLSVPSSMENSLKQLNSSMPDFAQVKNFTDNAIRFPFEEVKKLIDGHLGNFTFDSSVLPIPAKEQMTFCSDNNGINDFFDNLRSIANLARKVFIGVIIVLAILACVPMAYREIRRWRTMQRRAQLLSQEAFDPMDVVQIASRPISSTIGIRIASKFSSTRRQILVRWFVAYCTTTPALFVLSLGLAGLFACLCQYSLLKSVEKEVPVLATEVSAFADKIVYALNNASEQWANGTNSAIISTNNDINLNVFGWVNTSTSAINGTLNTFMTEVNNVLNVTFGGTPLEAPIKGIVYCLLGMKVEGIQKGLTWVHNNAHVDFPLFPDNVFSLGASSSIANSSNNPSDSFLANTGSTASDQVTDAVVRMIQKIEEGVRTEAIISSCVLLVWVIIVLLGLLRTVILFFGRDKTRAEGGPVYAGASPAGPSAPIAMAPMAQTNLRGTNLPGSSDNSLESRHRPGSSTILRRELSDEKVGYAGQRNDVTYEDNARGHARVSSYGDVAIVDEKR</sequence>
<keyword evidence="6 10" id="KW-0184">Conjugation</keyword>
<dbReference type="GO" id="GO:0032220">
    <property type="term" value="P:plasma membrane fusion involved in cytogamy"/>
    <property type="evidence" value="ECO:0007669"/>
    <property type="project" value="TreeGrafter"/>
</dbReference>
<dbReference type="FunCoup" id="A0A165A3V4">
    <property type="interactions" value="24"/>
</dbReference>
<evidence type="ECO:0000256" key="4">
    <source>
        <dbReference type="ARBA" id="ARBA00022475"/>
    </source>
</evidence>
<proteinExistence type="inferred from homology"/>
<keyword evidence="9" id="KW-0325">Glycoprotein</keyword>
<keyword evidence="5 10" id="KW-0812">Transmembrane</keyword>
<keyword evidence="7 10" id="KW-1133">Transmembrane helix</keyword>
<dbReference type="GO" id="GO:0005886">
    <property type="term" value="C:plasma membrane"/>
    <property type="evidence" value="ECO:0007669"/>
    <property type="project" value="UniProtKB-SubCell"/>
</dbReference>
<dbReference type="STRING" id="1328760.A0A165A3V4"/>
<evidence type="ECO:0000313" key="13">
    <source>
        <dbReference type="Proteomes" id="UP000076632"/>
    </source>
</evidence>
<evidence type="ECO:0000256" key="2">
    <source>
        <dbReference type="ARBA" id="ARBA00004651"/>
    </source>
</evidence>
<evidence type="ECO:0000256" key="7">
    <source>
        <dbReference type="ARBA" id="ARBA00022989"/>
    </source>
</evidence>
<evidence type="ECO:0000256" key="10">
    <source>
        <dbReference type="RuleBase" id="RU366035"/>
    </source>
</evidence>
<dbReference type="PANTHER" id="PTHR31030">
    <property type="entry name" value="PLASMA MEMBRANE FUSION PROTEIN PRM1"/>
    <property type="match status" value="1"/>
</dbReference>
<dbReference type="Proteomes" id="UP000076632">
    <property type="component" value="Unassembled WGS sequence"/>
</dbReference>
<evidence type="ECO:0000256" key="6">
    <source>
        <dbReference type="ARBA" id="ARBA00022971"/>
    </source>
</evidence>
<evidence type="ECO:0000256" key="3">
    <source>
        <dbReference type="ARBA" id="ARBA00010780"/>
    </source>
</evidence>
<comment type="caution">
    <text evidence="10">Lacks conserved residue(s) required for the propagation of feature annotation.</text>
</comment>
<dbReference type="OMA" id="NVFGWVN"/>
<evidence type="ECO:0000256" key="9">
    <source>
        <dbReference type="ARBA" id="ARBA00023180"/>
    </source>
</evidence>
<organism evidence="12 13">
    <name type="scientific">Xylona heveae (strain CBS 132557 / TC161)</name>
    <dbReference type="NCBI Taxonomy" id="1328760"/>
    <lineage>
        <taxon>Eukaryota</taxon>
        <taxon>Fungi</taxon>
        <taxon>Dikarya</taxon>
        <taxon>Ascomycota</taxon>
        <taxon>Pezizomycotina</taxon>
        <taxon>Xylonomycetes</taxon>
        <taxon>Xylonales</taxon>
        <taxon>Xylonaceae</taxon>
        <taxon>Xylona</taxon>
    </lineage>
</organism>
<dbReference type="RefSeq" id="XP_018185467.1">
    <property type="nucleotide sequence ID" value="XM_018330029.1"/>
</dbReference>
<feature type="transmembrane region" description="Helical" evidence="10">
    <location>
        <begin position="597"/>
        <end position="616"/>
    </location>
</feature>